<evidence type="ECO:0000256" key="2">
    <source>
        <dbReference type="SAM" id="SignalP"/>
    </source>
</evidence>
<dbReference type="RefSeq" id="WP_316773754.1">
    <property type="nucleotide sequence ID" value="NZ_JASMWN010000002.1"/>
</dbReference>
<feature type="chain" id="PRO_5046393281" evidence="2">
    <location>
        <begin position="22"/>
        <end position="222"/>
    </location>
</feature>
<dbReference type="EMBL" id="JASMWN010000002">
    <property type="protein sequence ID" value="MDU9003132.1"/>
    <property type="molecule type" value="Genomic_DNA"/>
</dbReference>
<feature type="signal peptide" evidence="2">
    <location>
        <begin position="1"/>
        <end position="21"/>
    </location>
</feature>
<evidence type="ECO:0000256" key="1">
    <source>
        <dbReference type="SAM" id="Phobius"/>
    </source>
</evidence>
<comment type="caution">
    <text evidence="3">The sequence shown here is derived from an EMBL/GenBank/DDBJ whole genome shotgun (WGS) entry which is preliminary data.</text>
</comment>
<keyword evidence="4" id="KW-1185">Reference proteome</keyword>
<feature type="transmembrane region" description="Helical" evidence="1">
    <location>
        <begin position="197"/>
        <end position="216"/>
    </location>
</feature>
<accession>A0ABU3VAD7</accession>
<keyword evidence="1" id="KW-1133">Transmembrane helix</keyword>
<organism evidence="3 4">
    <name type="scientific">Sedimentitalea todarodis</name>
    <dbReference type="NCBI Taxonomy" id="1631240"/>
    <lineage>
        <taxon>Bacteria</taxon>
        <taxon>Pseudomonadati</taxon>
        <taxon>Pseudomonadota</taxon>
        <taxon>Alphaproteobacteria</taxon>
        <taxon>Rhodobacterales</taxon>
        <taxon>Paracoccaceae</taxon>
        <taxon>Sedimentitalea</taxon>
    </lineage>
</organism>
<dbReference type="InterPro" id="IPR022472">
    <property type="entry name" value="VPLPA-CTERM"/>
</dbReference>
<dbReference type="NCBIfam" id="TIGR03370">
    <property type="entry name" value="VPLPA-CTERM"/>
    <property type="match status" value="1"/>
</dbReference>
<evidence type="ECO:0000313" key="4">
    <source>
        <dbReference type="Proteomes" id="UP001255416"/>
    </source>
</evidence>
<reference evidence="4" key="1">
    <citation type="submission" date="2023-05" db="EMBL/GenBank/DDBJ databases">
        <title>Sedimentitalea sp. nov. JM2-8.</title>
        <authorList>
            <person name="Huang J."/>
        </authorList>
    </citation>
    <scope>NUCLEOTIDE SEQUENCE [LARGE SCALE GENOMIC DNA]</scope>
    <source>
        <strain evidence="4">KHS03</strain>
    </source>
</reference>
<keyword evidence="1" id="KW-0472">Membrane</keyword>
<keyword evidence="1" id="KW-0812">Transmembrane</keyword>
<keyword evidence="2" id="KW-0732">Signal</keyword>
<name>A0ABU3VAD7_9RHOB</name>
<evidence type="ECO:0000313" key="3">
    <source>
        <dbReference type="EMBL" id="MDU9003132.1"/>
    </source>
</evidence>
<protein>
    <submittedName>
        <fullName evidence="3">VPLPA-CTERM sorting domain-containing protein</fullName>
    </submittedName>
</protein>
<sequence length="222" mass="23526">MKSILTIAALTTTVLAGVASATTVNTTYQTSGNPFGTDNLRQVVRVQSPELTTNVYAGLYQMTGDNGFGNFAAFCVDLAEWLHDPVTYTTQPRLFGAAVRDNVAKLYNSVLGGSTVADVIDTSLEAAGFQVALWEIVTETGSSLDVSDGAFSVSQNSGVANMAQFYLDNMGTAATDGYEITFLYNDGYQDLVTVSPVPVPAAGLFLLTGFGGLAFLRRRKKA</sequence>
<proteinExistence type="predicted"/>
<dbReference type="Proteomes" id="UP001255416">
    <property type="component" value="Unassembled WGS sequence"/>
</dbReference>
<gene>
    <name evidence="3" type="ORF">QO231_04590</name>
</gene>